<evidence type="ECO:0000256" key="1">
    <source>
        <dbReference type="SAM" id="MobiDB-lite"/>
    </source>
</evidence>
<feature type="compositionally biased region" description="Basic residues" evidence="1">
    <location>
        <begin position="69"/>
        <end position="78"/>
    </location>
</feature>
<protein>
    <submittedName>
        <fullName evidence="2">Uncharacterized protein</fullName>
    </submittedName>
</protein>
<evidence type="ECO:0000313" key="3">
    <source>
        <dbReference type="Proteomes" id="UP000028524"/>
    </source>
</evidence>
<dbReference type="Proteomes" id="UP000028524">
    <property type="component" value="Unassembled WGS sequence"/>
</dbReference>
<dbReference type="HOGENOM" id="CLU_2428503_0_0_1"/>
<reference evidence="2 3" key="1">
    <citation type="journal article" date="2014" name="BMC Genomics">
        <title>Comparative genome sequencing reveals chemotype-specific gene clusters in the toxigenic black mold Stachybotrys.</title>
        <authorList>
            <person name="Semeiks J."/>
            <person name="Borek D."/>
            <person name="Otwinowski Z."/>
            <person name="Grishin N.V."/>
        </authorList>
    </citation>
    <scope>NUCLEOTIDE SEQUENCE [LARGE SCALE GENOMIC DNA]</scope>
    <source>
        <strain evidence="2 3">IBT 40285</strain>
    </source>
</reference>
<sequence length="91" mass="10359">MIEKRSQSLRHFLFMRFVEQLINDTTTLGTTPRPTPIFTYTRQAGVHTPRLTTRGVNASARPQPDTHAARSRQPRRQPMHSVLVIPVVRGA</sequence>
<keyword evidence="3" id="KW-1185">Reference proteome</keyword>
<feature type="region of interest" description="Disordered" evidence="1">
    <location>
        <begin position="42"/>
        <end position="91"/>
    </location>
</feature>
<evidence type="ECO:0000313" key="2">
    <source>
        <dbReference type="EMBL" id="KFA68614.1"/>
    </source>
</evidence>
<proteinExistence type="predicted"/>
<accession>A0A084QXC9</accession>
<organism evidence="2 3">
    <name type="scientific">Stachybotrys chlorohalonatus (strain IBT 40285)</name>
    <dbReference type="NCBI Taxonomy" id="1283841"/>
    <lineage>
        <taxon>Eukaryota</taxon>
        <taxon>Fungi</taxon>
        <taxon>Dikarya</taxon>
        <taxon>Ascomycota</taxon>
        <taxon>Pezizomycotina</taxon>
        <taxon>Sordariomycetes</taxon>
        <taxon>Hypocreomycetidae</taxon>
        <taxon>Hypocreales</taxon>
        <taxon>Stachybotryaceae</taxon>
        <taxon>Stachybotrys</taxon>
    </lineage>
</organism>
<dbReference type="EMBL" id="KL659792">
    <property type="protein sequence ID" value="KFA68614.1"/>
    <property type="molecule type" value="Genomic_DNA"/>
</dbReference>
<name>A0A084QXC9_STAC4</name>
<dbReference type="AlphaFoldDB" id="A0A084QXC9"/>
<gene>
    <name evidence="2" type="ORF">S40285_10489</name>
</gene>
<dbReference type="InParanoid" id="A0A084QXC9"/>